<dbReference type="AlphaFoldDB" id="A0A8A3S337"/>
<gene>
    <name evidence="12" type="ORF">RJ40_01805</name>
</gene>
<dbReference type="Proteomes" id="UP001042704">
    <property type="component" value="Chromosome"/>
</dbReference>
<accession>A0A8A3S337</accession>
<reference evidence="12" key="2">
    <citation type="submission" date="2019-02" db="EMBL/GenBank/DDBJ databases">
        <authorList>
            <person name="Chen S.-C."/>
            <person name="Chien H.-H."/>
            <person name="Lai M.-C."/>
        </authorList>
    </citation>
    <scope>NUCLEOTIDE SEQUENCE</scope>
    <source>
        <strain evidence="12">N2F9704</strain>
    </source>
</reference>
<organism evidence="12 13">
    <name type="scientific">Methanofollis aquaemaris</name>
    <dbReference type="NCBI Taxonomy" id="126734"/>
    <lineage>
        <taxon>Archaea</taxon>
        <taxon>Methanobacteriati</taxon>
        <taxon>Methanobacteriota</taxon>
        <taxon>Stenosarchaea group</taxon>
        <taxon>Methanomicrobia</taxon>
        <taxon>Methanomicrobiales</taxon>
        <taxon>Methanomicrobiaceae</taxon>
        <taxon>Methanofollis</taxon>
    </lineage>
</organism>
<keyword evidence="5 11" id="KW-0812">Transmembrane</keyword>
<evidence type="ECO:0000256" key="4">
    <source>
        <dbReference type="ARBA" id="ARBA00022475"/>
    </source>
</evidence>
<evidence type="ECO:0000256" key="9">
    <source>
        <dbReference type="ARBA" id="ARBA00064420"/>
    </source>
</evidence>
<dbReference type="GO" id="GO:0005886">
    <property type="term" value="C:plasma membrane"/>
    <property type="evidence" value="ECO:0007669"/>
    <property type="project" value="UniProtKB-SubCell"/>
</dbReference>
<dbReference type="PANTHER" id="PTHR30472">
    <property type="entry name" value="FERRIC ENTEROBACTIN TRANSPORT SYSTEM PERMEASE PROTEIN"/>
    <property type="match status" value="1"/>
</dbReference>
<dbReference type="InterPro" id="IPR037294">
    <property type="entry name" value="ABC_BtuC-like"/>
</dbReference>
<comment type="subcellular location">
    <subcellularLocation>
        <location evidence="1">Cell membrane</location>
        <topology evidence="1">Multi-pass membrane protein</topology>
    </subcellularLocation>
</comment>
<feature type="transmembrane region" description="Helical" evidence="11">
    <location>
        <begin position="319"/>
        <end position="337"/>
    </location>
</feature>
<evidence type="ECO:0000313" key="13">
    <source>
        <dbReference type="Proteomes" id="UP001042704"/>
    </source>
</evidence>
<comment type="subunit">
    <text evidence="9">The complex is composed of two ATP-binding proteins (BtuD), two transmembrane proteins (BtuC) and a solute-binding protein (BtuF).</text>
</comment>
<evidence type="ECO:0000256" key="8">
    <source>
        <dbReference type="ARBA" id="ARBA00053891"/>
    </source>
</evidence>
<feature type="transmembrane region" description="Helical" evidence="11">
    <location>
        <begin position="20"/>
        <end position="45"/>
    </location>
</feature>
<dbReference type="PANTHER" id="PTHR30472:SF25">
    <property type="entry name" value="ABC TRANSPORTER PERMEASE PROTEIN MJ0876-RELATED"/>
    <property type="match status" value="1"/>
</dbReference>
<dbReference type="GeneID" id="76423052"/>
<feature type="transmembrane region" description="Helical" evidence="11">
    <location>
        <begin position="94"/>
        <end position="115"/>
    </location>
</feature>
<feature type="transmembrane region" description="Helical" evidence="11">
    <location>
        <begin position="192"/>
        <end position="213"/>
    </location>
</feature>
<proteinExistence type="inferred from homology"/>
<dbReference type="RefSeq" id="WP_265581650.1">
    <property type="nucleotide sequence ID" value="NZ_CP036172.1"/>
</dbReference>
<dbReference type="EMBL" id="CP036172">
    <property type="protein sequence ID" value="QSZ66323.1"/>
    <property type="molecule type" value="Genomic_DNA"/>
</dbReference>
<reference evidence="12" key="1">
    <citation type="journal article" date="2001" name="Int. J. Syst. Evol. Microbiol.">
        <title>Methanofollis aquaemaris sp. nov., a methanogen isolated from an aquaculture fish pond.</title>
        <authorList>
            <person name="Lai M.C."/>
            <person name="Chen S.C."/>
        </authorList>
    </citation>
    <scope>NUCLEOTIDE SEQUENCE</scope>
    <source>
        <strain evidence="12">N2F9704</strain>
    </source>
</reference>
<feature type="transmembrane region" description="Helical" evidence="11">
    <location>
        <begin position="159"/>
        <end position="180"/>
    </location>
</feature>
<dbReference type="InterPro" id="IPR000522">
    <property type="entry name" value="ABC_transptr_permease_BtuC"/>
</dbReference>
<evidence type="ECO:0000256" key="5">
    <source>
        <dbReference type="ARBA" id="ARBA00022692"/>
    </source>
</evidence>
<dbReference type="FunFam" id="1.10.3470.10:FF:000001">
    <property type="entry name" value="Vitamin B12 ABC transporter permease BtuC"/>
    <property type="match status" value="1"/>
</dbReference>
<keyword evidence="7 11" id="KW-0472">Membrane</keyword>
<keyword evidence="3" id="KW-0813">Transport</keyword>
<feature type="transmembrane region" description="Helical" evidence="11">
    <location>
        <begin position="127"/>
        <end position="147"/>
    </location>
</feature>
<comment type="similarity">
    <text evidence="2">Belongs to the binding-protein-dependent transport system permease family. FecCD subfamily.</text>
</comment>
<keyword evidence="13" id="KW-1185">Reference proteome</keyword>
<name>A0A8A3S337_9EURY</name>
<sequence length="375" mass="39451">MHLADGEVPQEYLQYTGRKISAILGGVAILILLLILSISVGAVWIPPAEVATALVSGLIERVNGFFNLSLPNVFAGQVPQMEDSIIWNIRLPQALAGIVAGLGLSVAGLAMQSILRNPLASPYTLGTSHAAAFGAAFSVMILGAGTMQSTGTSVNISNPLLTTVSAFVFALLATLVILAISKMRQTSPEVMVLAGVAIGSLAVAGTMFLQYFADDNQLAAMVFWTFGDLGRASWNELPIIAVPVALAAVYFYLNSWNYNAIDAGDETAKGLGVNVERIRLVGMLLASMVIAIVVAFLGVIGFVGLVCPHMVRRVIGDDHRFLIPGSCVAGAVLLLAADTVARIMLAPHILPVAILTAFMGAPVFLYLLVRGYARC</sequence>
<evidence type="ECO:0000256" key="3">
    <source>
        <dbReference type="ARBA" id="ARBA00022448"/>
    </source>
</evidence>
<keyword evidence="6 11" id="KW-1133">Transmembrane helix</keyword>
<feature type="transmembrane region" description="Helical" evidence="11">
    <location>
        <begin position="280"/>
        <end position="307"/>
    </location>
</feature>
<evidence type="ECO:0000256" key="7">
    <source>
        <dbReference type="ARBA" id="ARBA00023136"/>
    </source>
</evidence>
<evidence type="ECO:0000256" key="11">
    <source>
        <dbReference type="SAM" id="Phobius"/>
    </source>
</evidence>
<dbReference type="KEGG" id="maqe:RJ40_01805"/>
<evidence type="ECO:0000256" key="1">
    <source>
        <dbReference type="ARBA" id="ARBA00004651"/>
    </source>
</evidence>
<evidence type="ECO:0000256" key="10">
    <source>
        <dbReference type="ARBA" id="ARBA00071366"/>
    </source>
</evidence>
<feature type="transmembrane region" description="Helical" evidence="11">
    <location>
        <begin position="349"/>
        <end position="369"/>
    </location>
</feature>
<dbReference type="GO" id="GO:0033214">
    <property type="term" value="P:siderophore-iron import into cell"/>
    <property type="evidence" value="ECO:0007669"/>
    <property type="project" value="TreeGrafter"/>
</dbReference>
<evidence type="ECO:0000313" key="12">
    <source>
        <dbReference type="EMBL" id="QSZ66323.1"/>
    </source>
</evidence>
<dbReference type="GO" id="GO:0022857">
    <property type="term" value="F:transmembrane transporter activity"/>
    <property type="evidence" value="ECO:0007669"/>
    <property type="project" value="InterPro"/>
</dbReference>
<dbReference type="Gene3D" id="1.10.3470.10">
    <property type="entry name" value="ABC transporter involved in vitamin B12 uptake, BtuC"/>
    <property type="match status" value="1"/>
</dbReference>
<keyword evidence="4" id="KW-1003">Cell membrane</keyword>
<dbReference type="CDD" id="cd06550">
    <property type="entry name" value="TM_ABC_iron-siderophores_like"/>
    <property type="match status" value="1"/>
</dbReference>
<protein>
    <recommendedName>
        <fullName evidence="10">Cobalamin import system permease protein BtuC</fullName>
    </recommendedName>
</protein>
<dbReference type="Pfam" id="PF01032">
    <property type="entry name" value="FecCD"/>
    <property type="match status" value="1"/>
</dbReference>
<dbReference type="SUPFAM" id="SSF81345">
    <property type="entry name" value="ABC transporter involved in vitamin B12 uptake, BtuC"/>
    <property type="match status" value="1"/>
</dbReference>
<evidence type="ECO:0000256" key="6">
    <source>
        <dbReference type="ARBA" id="ARBA00022989"/>
    </source>
</evidence>
<comment type="function">
    <text evidence="8">Required for corrinoid utilization. Probably part of the ABC transporter complex BtuCDF involved in cobalamin (vitamin B12) import. Probably involved in the translocation of the substrate across the membrane.</text>
</comment>
<evidence type="ECO:0000256" key="2">
    <source>
        <dbReference type="ARBA" id="ARBA00007935"/>
    </source>
</evidence>
<feature type="transmembrane region" description="Helical" evidence="11">
    <location>
        <begin position="234"/>
        <end position="253"/>
    </location>
</feature>